<evidence type="ECO:0000256" key="2">
    <source>
        <dbReference type="ARBA" id="ARBA00001947"/>
    </source>
</evidence>
<comment type="caution">
    <text evidence="14">The sequence shown here is derived from an EMBL/GenBank/DDBJ whole genome shotgun (WGS) entry which is preliminary data.</text>
</comment>
<keyword evidence="7" id="KW-0479">Metal-binding</keyword>
<keyword evidence="10" id="KW-0961">Cell wall biogenesis/degradation</keyword>
<dbReference type="EC" id="3.5.1.28" evidence="5"/>
<evidence type="ECO:0000259" key="13">
    <source>
        <dbReference type="SMART" id="SM00644"/>
    </source>
</evidence>
<dbReference type="Gene3D" id="3.40.80.10">
    <property type="entry name" value="Peptidoglycan recognition protein-like"/>
    <property type="match status" value="1"/>
</dbReference>
<comment type="cofactor">
    <cofactor evidence="2">
        <name>Zn(2+)</name>
        <dbReference type="ChEBI" id="CHEBI:29105"/>
    </cofactor>
</comment>
<keyword evidence="9" id="KW-0862">Zinc</keyword>
<evidence type="ECO:0000256" key="3">
    <source>
        <dbReference type="ARBA" id="ARBA00004496"/>
    </source>
</evidence>
<name>A0A2P7TZQ9_9NEIS</name>
<dbReference type="AlphaFoldDB" id="A0A2P7TZQ9"/>
<evidence type="ECO:0000256" key="8">
    <source>
        <dbReference type="ARBA" id="ARBA00022801"/>
    </source>
</evidence>
<evidence type="ECO:0000256" key="9">
    <source>
        <dbReference type="ARBA" id="ARBA00022833"/>
    </source>
</evidence>
<keyword evidence="6" id="KW-0963">Cytoplasm</keyword>
<comment type="catalytic activity">
    <reaction evidence="1">
        <text>Hydrolyzes the link between N-acetylmuramoyl residues and L-amino acid residues in certain cell-wall glycopeptides.</text>
        <dbReference type="EC" id="3.5.1.28"/>
    </reaction>
</comment>
<comment type="subcellular location">
    <subcellularLocation>
        <location evidence="3">Cytoplasm</location>
    </subcellularLocation>
</comment>
<keyword evidence="8" id="KW-0378">Hydrolase</keyword>
<dbReference type="GO" id="GO:0009253">
    <property type="term" value="P:peptidoglycan catabolic process"/>
    <property type="evidence" value="ECO:0007669"/>
    <property type="project" value="InterPro"/>
</dbReference>
<feature type="domain" description="N-acetylmuramoyl-L-alanine amidase" evidence="13">
    <location>
        <begin position="20"/>
        <end position="168"/>
    </location>
</feature>
<dbReference type="GO" id="GO:0005737">
    <property type="term" value="C:cytoplasm"/>
    <property type="evidence" value="ECO:0007669"/>
    <property type="project" value="UniProtKB-SubCell"/>
</dbReference>
<proteinExistence type="inferred from homology"/>
<evidence type="ECO:0000256" key="10">
    <source>
        <dbReference type="ARBA" id="ARBA00023316"/>
    </source>
</evidence>
<evidence type="ECO:0000313" key="15">
    <source>
        <dbReference type="Proteomes" id="UP000241868"/>
    </source>
</evidence>
<dbReference type="CDD" id="cd06583">
    <property type="entry name" value="PGRP"/>
    <property type="match status" value="1"/>
</dbReference>
<dbReference type="RefSeq" id="WP_106741750.1">
    <property type="nucleotide sequence ID" value="NZ_PXYY01000041.1"/>
</dbReference>
<dbReference type="EMBL" id="PXYY01000041">
    <property type="protein sequence ID" value="PSJ80216.1"/>
    <property type="molecule type" value="Genomic_DNA"/>
</dbReference>
<keyword evidence="15" id="KW-1185">Reference proteome</keyword>
<gene>
    <name evidence="14" type="ORF">C7N83_07520</name>
</gene>
<dbReference type="GO" id="GO:0071555">
    <property type="term" value="P:cell wall organization"/>
    <property type="evidence" value="ECO:0007669"/>
    <property type="project" value="UniProtKB-KW"/>
</dbReference>
<dbReference type="InterPro" id="IPR036505">
    <property type="entry name" value="Amidase/PGRP_sf"/>
</dbReference>
<dbReference type="Pfam" id="PF01510">
    <property type="entry name" value="Amidase_2"/>
    <property type="match status" value="1"/>
</dbReference>
<evidence type="ECO:0000256" key="1">
    <source>
        <dbReference type="ARBA" id="ARBA00001561"/>
    </source>
</evidence>
<evidence type="ECO:0000256" key="12">
    <source>
        <dbReference type="ARBA" id="ARBA00042615"/>
    </source>
</evidence>
<dbReference type="SMART" id="SM00644">
    <property type="entry name" value="Ami_2"/>
    <property type="match status" value="1"/>
</dbReference>
<comment type="similarity">
    <text evidence="4">Belongs to the N-acetylmuramoyl-L-alanine amidase 2 family.</text>
</comment>
<dbReference type="GO" id="GO:0008745">
    <property type="term" value="F:N-acetylmuramoyl-L-alanine amidase activity"/>
    <property type="evidence" value="ECO:0007669"/>
    <property type="project" value="UniProtKB-EC"/>
</dbReference>
<sequence>MNSASSWQQGRWSAAYQVHSPNFEARPAGEKISLVVLHNISLPPFEYGNGAVEKLFTNRIRPEEHPFFSVIHTLRVSSHFFITREGEAVQFVSCDDMAYHAGISSFGGREKCNLFSIGIELEGCDFEPFTETQYQTLQHLLSALQARYPIEAVTGHQDVAPGRKTDPGHFFDWPRLVEAGFPVKR</sequence>
<evidence type="ECO:0000256" key="5">
    <source>
        <dbReference type="ARBA" id="ARBA00011901"/>
    </source>
</evidence>
<accession>A0A2P7TZQ9</accession>
<dbReference type="PANTHER" id="PTHR30417">
    <property type="entry name" value="N-ACETYLMURAMOYL-L-ALANINE AMIDASE AMID"/>
    <property type="match status" value="1"/>
</dbReference>
<protein>
    <recommendedName>
        <fullName evidence="11">1,6-anhydro-N-acetylmuramyl-L-alanine amidase AmpD</fullName>
        <ecNumber evidence="5">3.5.1.28</ecNumber>
    </recommendedName>
    <alternativeName>
        <fullName evidence="12">N-acetylmuramoyl-L-alanine amidase</fullName>
    </alternativeName>
</protein>
<evidence type="ECO:0000313" key="14">
    <source>
        <dbReference type="EMBL" id="PSJ80216.1"/>
    </source>
</evidence>
<organism evidence="14 15">
    <name type="scientific">Neisseria iguanae</name>
    <dbReference type="NCBI Taxonomy" id="90242"/>
    <lineage>
        <taxon>Bacteria</taxon>
        <taxon>Pseudomonadati</taxon>
        <taxon>Pseudomonadota</taxon>
        <taxon>Betaproteobacteria</taxon>
        <taxon>Neisseriales</taxon>
        <taxon>Neisseriaceae</taxon>
        <taxon>Neisseria</taxon>
    </lineage>
</organism>
<dbReference type="PANTHER" id="PTHR30417:SF4">
    <property type="entry name" value="1,6-ANHYDRO-N-ACETYLMURAMYL-L-ALANINE AMIDASE AMPD"/>
    <property type="match status" value="1"/>
</dbReference>
<evidence type="ECO:0000256" key="7">
    <source>
        <dbReference type="ARBA" id="ARBA00022723"/>
    </source>
</evidence>
<dbReference type="SUPFAM" id="SSF55846">
    <property type="entry name" value="N-acetylmuramoyl-L-alanine amidase-like"/>
    <property type="match status" value="1"/>
</dbReference>
<dbReference type="NCBIfam" id="NF008758">
    <property type="entry name" value="PRK11789.1"/>
    <property type="match status" value="1"/>
</dbReference>
<reference evidence="14 15" key="1">
    <citation type="submission" date="2018-03" db="EMBL/GenBank/DDBJ databases">
        <title>Neisseria weixii sp. nov., isolated from the intestinal contents of Tibetan Plateau pika (Ochotona curzoniae) in Yushu, Qinghai Province, China.</title>
        <authorList>
            <person name="Gui Z."/>
        </authorList>
    </citation>
    <scope>NUCLEOTIDE SEQUENCE [LARGE SCALE GENOMIC DNA]</scope>
    <source>
        <strain evidence="14 15">ATCC 51483</strain>
    </source>
</reference>
<dbReference type="GO" id="GO:0009254">
    <property type="term" value="P:peptidoglycan turnover"/>
    <property type="evidence" value="ECO:0007669"/>
    <property type="project" value="TreeGrafter"/>
</dbReference>
<dbReference type="InterPro" id="IPR051206">
    <property type="entry name" value="NAMLAA_amidase_2"/>
</dbReference>
<evidence type="ECO:0000256" key="6">
    <source>
        <dbReference type="ARBA" id="ARBA00022490"/>
    </source>
</evidence>
<dbReference type="InterPro" id="IPR002502">
    <property type="entry name" value="Amidase_domain"/>
</dbReference>
<evidence type="ECO:0000256" key="4">
    <source>
        <dbReference type="ARBA" id="ARBA00007553"/>
    </source>
</evidence>
<dbReference type="Proteomes" id="UP000241868">
    <property type="component" value="Unassembled WGS sequence"/>
</dbReference>
<dbReference type="OrthoDB" id="9794842at2"/>
<dbReference type="GO" id="GO:0046872">
    <property type="term" value="F:metal ion binding"/>
    <property type="evidence" value="ECO:0007669"/>
    <property type="project" value="UniProtKB-KW"/>
</dbReference>
<evidence type="ECO:0000256" key="11">
    <source>
        <dbReference type="ARBA" id="ARBA00039257"/>
    </source>
</evidence>